<dbReference type="AlphaFoldDB" id="A0A916RUD2"/>
<proteinExistence type="predicted"/>
<name>A0A916RUD2_9BACT</name>
<evidence type="ECO:0000313" key="3">
    <source>
        <dbReference type="EMBL" id="GGA71497.1"/>
    </source>
</evidence>
<gene>
    <name evidence="3" type="ORF">GCM10011507_23920</name>
</gene>
<dbReference type="Pfam" id="PF20736">
    <property type="entry name" value="Glyco_hydro127M"/>
    <property type="match status" value="1"/>
</dbReference>
<reference evidence="3" key="2">
    <citation type="submission" date="2020-09" db="EMBL/GenBank/DDBJ databases">
        <authorList>
            <person name="Sun Q."/>
            <person name="Zhou Y."/>
        </authorList>
    </citation>
    <scope>NUCLEOTIDE SEQUENCE</scope>
    <source>
        <strain evidence="3">CGMCC 1.15447</strain>
    </source>
</reference>
<feature type="domain" description="Non-reducing end beta-L-arabinofuranosidase-like GH127 catalytic" evidence="1">
    <location>
        <begin position="27"/>
        <end position="395"/>
    </location>
</feature>
<dbReference type="EMBL" id="BMJB01000001">
    <property type="protein sequence ID" value="GGA71497.1"/>
    <property type="molecule type" value="Genomic_DNA"/>
</dbReference>
<evidence type="ECO:0000313" key="4">
    <source>
        <dbReference type="Proteomes" id="UP000648801"/>
    </source>
</evidence>
<evidence type="ECO:0000259" key="2">
    <source>
        <dbReference type="Pfam" id="PF20736"/>
    </source>
</evidence>
<dbReference type="InterPro" id="IPR049046">
    <property type="entry name" value="Beta-AFase-like_GH127_middle"/>
</dbReference>
<sequence length="580" mass="63859">MVPSALAAEPAANTAPELLETFGYGEVSFEPGVHETQLLETQAVLMSLGMDELLKPYRVRAGQPAPGANLGGWYDADAFCPGHTYGQWLSALSRSYAISGDASTKAKIRSMVQGLRQVKDLDVFFKGNGFGNRFPAYIFDKLNCGLSDAYTFGDCHEAADTLDYVLRSAQPSLPGKALTRPEQAARPHKDVSYTWDESYTLGENLFLAWQRTGDKRYREMAVAYLYDEFFKPLAAGDNVLPGNHAYSHLNSMNSAAMAYIVLKDPTYLKAAVNGFNFVQQQSYATGGWGPQEAFVTPGKGELATSLTKTHASFETPCGAYGEFKLTRYLLRITGDASYGDAMETVMYNTILGAKPLQTSGQAFYYSDYNPEGQKVYHPDKWPCCSGTITQIAADYRISTYLRDSDGVYVNLYIPSTLKWKHAGHEVLLRQTGSYPFDERVSIDVRAAGPARFALRLRIPAWAKGARVTVNGKHVRGVTAGRFAVIDRTWGANDRVELTLPLTTRLEQVDPETPNMVALMHGPLVLFVLGGGLQKLPEKTLLGAEQTAPAEWLVHAPAGDVHLRPFTAIKEEKYSTYVQLV</sequence>
<dbReference type="SUPFAM" id="SSF48208">
    <property type="entry name" value="Six-hairpin glycosidases"/>
    <property type="match status" value="1"/>
</dbReference>
<protein>
    <recommendedName>
        <fullName evidence="5">Glycoside hydrolase family 127 protein</fullName>
    </recommendedName>
</protein>
<organism evidence="3 4">
    <name type="scientific">Edaphobacter acidisoli</name>
    <dbReference type="NCBI Taxonomy" id="2040573"/>
    <lineage>
        <taxon>Bacteria</taxon>
        <taxon>Pseudomonadati</taxon>
        <taxon>Acidobacteriota</taxon>
        <taxon>Terriglobia</taxon>
        <taxon>Terriglobales</taxon>
        <taxon>Acidobacteriaceae</taxon>
        <taxon>Edaphobacter</taxon>
    </lineage>
</organism>
<evidence type="ECO:0000259" key="1">
    <source>
        <dbReference type="Pfam" id="PF07944"/>
    </source>
</evidence>
<reference evidence="3" key="1">
    <citation type="journal article" date="2014" name="Int. J. Syst. Evol. Microbiol.">
        <title>Complete genome sequence of Corynebacterium casei LMG S-19264T (=DSM 44701T), isolated from a smear-ripened cheese.</title>
        <authorList>
            <consortium name="US DOE Joint Genome Institute (JGI-PGF)"/>
            <person name="Walter F."/>
            <person name="Albersmeier A."/>
            <person name="Kalinowski J."/>
            <person name="Ruckert C."/>
        </authorList>
    </citation>
    <scope>NUCLEOTIDE SEQUENCE</scope>
    <source>
        <strain evidence="3">CGMCC 1.15447</strain>
    </source>
</reference>
<dbReference type="Proteomes" id="UP000648801">
    <property type="component" value="Unassembled WGS sequence"/>
</dbReference>
<dbReference type="InterPro" id="IPR012878">
    <property type="entry name" value="Beta-AFase-like_GH127_cat"/>
</dbReference>
<dbReference type="GO" id="GO:0005975">
    <property type="term" value="P:carbohydrate metabolic process"/>
    <property type="evidence" value="ECO:0007669"/>
    <property type="project" value="InterPro"/>
</dbReference>
<dbReference type="PANTHER" id="PTHR31151">
    <property type="entry name" value="PROLINE-TRNA LIGASE (DUF1680)"/>
    <property type="match status" value="1"/>
</dbReference>
<keyword evidence="4" id="KW-1185">Reference proteome</keyword>
<comment type="caution">
    <text evidence="3">The sequence shown here is derived from an EMBL/GenBank/DDBJ whole genome shotgun (WGS) entry which is preliminary data.</text>
</comment>
<dbReference type="Pfam" id="PF07944">
    <property type="entry name" value="Beta-AFase-like_GH127_cat"/>
    <property type="match status" value="1"/>
</dbReference>
<dbReference type="InterPro" id="IPR008928">
    <property type="entry name" value="6-hairpin_glycosidase_sf"/>
</dbReference>
<evidence type="ECO:0008006" key="5">
    <source>
        <dbReference type="Google" id="ProtNLM"/>
    </source>
</evidence>
<accession>A0A916RUD2</accession>
<feature type="domain" description="Non-reducing end beta-L-arabinofuranosidase-like GH127 middle" evidence="2">
    <location>
        <begin position="406"/>
        <end position="501"/>
    </location>
</feature>
<dbReference type="PANTHER" id="PTHR31151:SF0">
    <property type="entry name" value="PROLINE-TRNA LIGASE (DUF1680)"/>
    <property type="match status" value="1"/>
</dbReference>